<feature type="compositionally biased region" description="Basic and acidic residues" evidence="1">
    <location>
        <begin position="71"/>
        <end position="87"/>
    </location>
</feature>
<dbReference type="AlphaFoldDB" id="A0A849ADL8"/>
<organism evidence="2 3">
    <name type="scientific">Nakamurella aerolata</name>
    <dbReference type="NCBI Taxonomy" id="1656892"/>
    <lineage>
        <taxon>Bacteria</taxon>
        <taxon>Bacillati</taxon>
        <taxon>Actinomycetota</taxon>
        <taxon>Actinomycetes</taxon>
        <taxon>Nakamurellales</taxon>
        <taxon>Nakamurellaceae</taxon>
        <taxon>Nakamurella</taxon>
    </lineage>
</organism>
<dbReference type="Proteomes" id="UP000562984">
    <property type="component" value="Unassembled WGS sequence"/>
</dbReference>
<feature type="region of interest" description="Disordered" evidence="1">
    <location>
        <begin position="64"/>
        <end position="102"/>
    </location>
</feature>
<sequence>MADAVLLFDGDCGFCTTSAQFTRRWIDRKHRFDIEPFQNFSPAQLAGWNLDYQRCGESLHFVAGTGHRRSGQPERQHPDRPDTDRATVDATGAGTGRSGRTKTYAGAAAVAATLRAGAVGWRPAGLVLAAPGISWLAERGYRWVAAHRYRLPGGTPACAVDLSARNSASRPQPPPTGTGQPTGGQLRADTQPPTG</sequence>
<dbReference type="Pfam" id="PF04134">
    <property type="entry name" value="DCC1-like"/>
    <property type="match status" value="2"/>
</dbReference>
<feature type="region of interest" description="Disordered" evidence="1">
    <location>
        <begin position="158"/>
        <end position="195"/>
    </location>
</feature>
<dbReference type="GO" id="GO:0015035">
    <property type="term" value="F:protein-disulfide reductase activity"/>
    <property type="evidence" value="ECO:0007669"/>
    <property type="project" value="InterPro"/>
</dbReference>
<proteinExistence type="predicted"/>
<dbReference type="EMBL" id="JABEND010000007">
    <property type="protein sequence ID" value="NNG36560.1"/>
    <property type="molecule type" value="Genomic_DNA"/>
</dbReference>
<protein>
    <submittedName>
        <fullName evidence="2">DUF393 domain-containing protein</fullName>
    </submittedName>
</protein>
<name>A0A849ADL8_9ACTN</name>
<dbReference type="InterPro" id="IPR007263">
    <property type="entry name" value="DCC1-like"/>
</dbReference>
<evidence type="ECO:0000256" key="1">
    <source>
        <dbReference type="SAM" id="MobiDB-lite"/>
    </source>
</evidence>
<evidence type="ECO:0000313" key="3">
    <source>
        <dbReference type="Proteomes" id="UP000562984"/>
    </source>
</evidence>
<accession>A0A849ADL8</accession>
<reference evidence="2 3" key="1">
    <citation type="submission" date="2020-05" db="EMBL/GenBank/DDBJ databases">
        <title>Nakamurella sp. DB0629 isolated from air conditioner.</title>
        <authorList>
            <person name="Kim D.H."/>
            <person name="Kim D.-U."/>
        </authorList>
    </citation>
    <scope>NUCLEOTIDE SEQUENCE [LARGE SCALE GENOMIC DNA]</scope>
    <source>
        <strain evidence="2 3">DB0629</strain>
    </source>
</reference>
<comment type="caution">
    <text evidence="2">The sequence shown here is derived from an EMBL/GenBank/DDBJ whole genome shotgun (WGS) entry which is preliminary data.</text>
</comment>
<evidence type="ECO:0000313" key="2">
    <source>
        <dbReference type="EMBL" id="NNG36560.1"/>
    </source>
</evidence>
<keyword evidence="3" id="KW-1185">Reference proteome</keyword>
<gene>
    <name evidence="2" type="ORF">HKD39_12735</name>
</gene>
<dbReference type="RefSeq" id="WP_171200258.1">
    <property type="nucleotide sequence ID" value="NZ_JABEND010000007.1"/>
</dbReference>